<dbReference type="InterPro" id="IPR007387">
    <property type="entry name" value="TRAP_DctQ"/>
</dbReference>
<proteinExistence type="inferred from homology"/>
<keyword evidence="3" id="KW-1003">Cell membrane</keyword>
<feature type="region of interest" description="Disordered" evidence="10">
    <location>
        <begin position="203"/>
        <end position="228"/>
    </location>
</feature>
<dbReference type="GO" id="GO:0015740">
    <property type="term" value="P:C4-dicarboxylate transport"/>
    <property type="evidence" value="ECO:0007669"/>
    <property type="project" value="TreeGrafter"/>
</dbReference>
<protein>
    <recommendedName>
        <fullName evidence="9">TRAP transporter small permease protein</fullName>
    </recommendedName>
</protein>
<reference evidence="12 13" key="1">
    <citation type="submission" date="2017-04" db="EMBL/GenBank/DDBJ databases">
        <authorList>
            <person name="Afonso C.L."/>
            <person name="Miller P.J."/>
            <person name="Scott M.A."/>
            <person name="Spackman E."/>
            <person name="Goraichik I."/>
            <person name="Dimitrov K.M."/>
            <person name="Suarez D.L."/>
            <person name="Swayne D.E."/>
        </authorList>
    </citation>
    <scope>NUCLEOTIDE SEQUENCE [LARGE SCALE GENOMIC DNA]</scope>
    <source>
        <strain evidence="12 13">USBA 355</strain>
    </source>
</reference>
<sequence length="228" mass="24434">MTTPPPPSAPSPSAPPPSFSPADESAPERALDRALDLLARCFSLLSGFCLVVLIAIFGWLVFGRYVLNATPTWAEQLGLLLIAVITFFSGAVGVHEQRHLSVDFLRDALPRGPRRLLLVAGDLVMAVFGLLMAVNSWDLVLFKWSTKIPLLDLPEGLRSLPLTICGALLVIFAGSRALRRALGRYPDDEHLFDPLDALQAEAGPLHAPEMPPGLPPGPPGGAAPDRRA</sequence>
<evidence type="ECO:0000313" key="13">
    <source>
        <dbReference type="Proteomes" id="UP000192917"/>
    </source>
</evidence>
<feature type="domain" description="Tripartite ATP-independent periplasmic transporters DctQ component" evidence="11">
    <location>
        <begin position="54"/>
        <end position="181"/>
    </location>
</feature>
<comment type="subunit">
    <text evidence="9">The complex comprises the extracytoplasmic solute receptor protein and the two transmembrane proteins.</text>
</comment>
<feature type="compositionally biased region" description="Pro residues" evidence="10">
    <location>
        <begin position="1"/>
        <end position="19"/>
    </location>
</feature>
<keyword evidence="13" id="KW-1185">Reference proteome</keyword>
<feature type="transmembrane region" description="Helical" evidence="9">
    <location>
        <begin position="157"/>
        <end position="175"/>
    </location>
</feature>
<evidence type="ECO:0000259" key="11">
    <source>
        <dbReference type="Pfam" id="PF04290"/>
    </source>
</evidence>
<accession>A0A1Y6CLN1</accession>
<evidence type="ECO:0000256" key="1">
    <source>
        <dbReference type="ARBA" id="ARBA00004429"/>
    </source>
</evidence>
<evidence type="ECO:0000256" key="5">
    <source>
        <dbReference type="ARBA" id="ARBA00022692"/>
    </source>
</evidence>
<evidence type="ECO:0000256" key="7">
    <source>
        <dbReference type="ARBA" id="ARBA00023136"/>
    </source>
</evidence>
<comment type="function">
    <text evidence="9">Part of the tripartite ATP-independent periplasmic (TRAP) transport system.</text>
</comment>
<evidence type="ECO:0000256" key="10">
    <source>
        <dbReference type="SAM" id="MobiDB-lite"/>
    </source>
</evidence>
<dbReference type="Pfam" id="PF04290">
    <property type="entry name" value="DctQ"/>
    <property type="match status" value="1"/>
</dbReference>
<dbReference type="InterPro" id="IPR055348">
    <property type="entry name" value="DctQ"/>
</dbReference>
<evidence type="ECO:0000256" key="9">
    <source>
        <dbReference type="RuleBase" id="RU369079"/>
    </source>
</evidence>
<evidence type="ECO:0000256" key="3">
    <source>
        <dbReference type="ARBA" id="ARBA00022475"/>
    </source>
</evidence>
<evidence type="ECO:0000256" key="2">
    <source>
        <dbReference type="ARBA" id="ARBA00022448"/>
    </source>
</evidence>
<feature type="region of interest" description="Disordered" evidence="10">
    <location>
        <begin position="1"/>
        <end position="25"/>
    </location>
</feature>
<feature type="compositionally biased region" description="Pro residues" evidence="10">
    <location>
        <begin position="209"/>
        <end position="221"/>
    </location>
</feature>
<evidence type="ECO:0000256" key="4">
    <source>
        <dbReference type="ARBA" id="ARBA00022519"/>
    </source>
</evidence>
<evidence type="ECO:0000256" key="6">
    <source>
        <dbReference type="ARBA" id="ARBA00022989"/>
    </source>
</evidence>
<feature type="transmembrane region" description="Helical" evidence="9">
    <location>
        <begin position="77"/>
        <end position="95"/>
    </location>
</feature>
<dbReference type="GO" id="GO:0022857">
    <property type="term" value="F:transmembrane transporter activity"/>
    <property type="evidence" value="ECO:0007669"/>
    <property type="project" value="UniProtKB-UniRule"/>
</dbReference>
<feature type="transmembrane region" description="Helical" evidence="9">
    <location>
        <begin position="37"/>
        <end position="62"/>
    </location>
</feature>
<feature type="transmembrane region" description="Helical" evidence="9">
    <location>
        <begin position="116"/>
        <end position="137"/>
    </location>
</feature>
<dbReference type="AlphaFoldDB" id="A0A1Y6CLN1"/>
<keyword evidence="5 9" id="KW-0812">Transmembrane</keyword>
<dbReference type="EMBL" id="FWZX01000035">
    <property type="protein sequence ID" value="SMF76018.1"/>
    <property type="molecule type" value="Genomic_DNA"/>
</dbReference>
<evidence type="ECO:0000256" key="8">
    <source>
        <dbReference type="ARBA" id="ARBA00038436"/>
    </source>
</evidence>
<dbReference type="RefSeq" id="WP_085125912.1">
    <property type="nucleotide sequence ID" value="NZ_FWZX01000035.1"/>
</dbReference>
<comment type="subcellular location">
    <subcellularLocation>
        <location evidence="1 9">Cell inner membrane</location>
        <topology evidence="1 9">Multi-pass membrane protein</topology>
    </subcellularLocation>
</comment>
<comment type="similarity">
    <text evidence="8 9">Belongs to the TRAP transporter small permease family.</text>
</comment>
<evidence type="ECO:0000313" key="12">
    <source>
        <dbReference type="EMBL" id="SMF76018.1"/>
    </source>
</evidence>
<dbReference type="PANTHER" id="PTHR35011">
    <property type="entry name" value="2,3-DIKETO-L-GULONATE TRAP TRANSPORTER SMALL PERMEASE PROTEIN YIAM"/>
    <property type="match status" value="1"/>
</dbReference>
<organism evidence="12 13">
    <name type="scientific">Tistlia consotensis USBA 355</name>
    <dbReference type="NCBI Taxonomy" id="560819"/>
    <lineage>
        <taxon>Bacteria</taxon>
        <taxon>Pseudomonadati</taxon>
        <taxon>Pseudomonadota</taxon>
        <taxon>Alphaproteobacteria</taxon>
        <taxon>Rhodospirillales</taxon>
        <taxon>Rhodovibrionaceae</taxon>
        <taxon>Tistlia</taxon>
    </lineage>
</organism>
<keyword evidence="7 9" id="KW-0472">Membrane</keyword>
<gene>
    <name evidence="12" type="ORF">SAMN05428998_1353</name>
</gene>
<dbReference type="GO" id="GO:0005886">
    <property type="term" value="C:plasma membrane"/>
    <property type="evidence" value="ECO:0007669"/>
    <property type="project" value="UniProtKB-SubCell"/>
</dbReference>
<name>A0A1Y6CLN1_9PROT</name>
<dbReference type="STRING" id="560819.SAMN05428998_1353"/>
<keyword evidence="2 9" id="KW-0813">Transport</keyword>
<keyword evidence="6 9" id="KW-1133">Transmembrane helix</keyword>
<keyword evidence="4 9" id="KW-0997">Cell inner membrane</keyword>
<dbReference type="Proteomes" id="UP000192917">
    <property type="component" value="Unassembled WGS sequence"/>
</dbReference>
<dbReference type="PANTHER" id="PTHR35011:SF11">
    <property type="entry name" value="TRAP TRANSPORTER SMALL PERMEASE PROTEIN"/>
    <property type="match status" value="1"/>
</dbReference>